<accession>A0ABZ2LKU4</accession>
<evidence type="ECO:0000313" key="2">
    <source>
        <dbReference type="Proteomes" id="UP001370348"/>
    </source>
</evidence>
<dbReference type="Proteomes" id="UP001370348">
    <property type="component" value="Chromosome"/>
</dbReference>
<reference evidence="1 2" key="1">
    <citation type="submission" date="2021-12" db="EMBL/GenBank/DDBJ databases">
        <title>Discovery of the Pendulisporaceae a myxobacterial family with distinct sporulation behavior and unique specialized metabolism.</title>
        <authorList>
            <person name="Garcia R."/>
            <person name="Popoff A."/>
            <person name="Bader C.D."/>
            <person name="Loehr J."/>
            <person name="Walesch S."/>
            <person name="Walt C."/>
            <person name="Boldt J."/>
            <person name="Bunk B."/>
            <person name="Haeckl F.J.F.P.J."/>
            <person name="Gunesch A.P."/>
            <person name="Birkelbach J."/>
            <person name="Nuebel U."/>
            <person name="Pietschmann T."/>
            <person name="Bach T."/>
            <person name="Mueller R."/>
        </authorList>
    </citation>
    <scope>NUCLEOTIDE SEQUENCE [LARGE SCALE GENOMIC DNA]</scope>
    <source>
        <strain evidence="1 2">MSr11954</strain>
    </source>
</reference>
<name>A0ABZ2LKU4_9BACT</name>
<dbReference type="EMBL" id="CP089984">
    <property type="protein sequence ID" value="WXB11558.1"/>
    <property type="molecule type" value="Genomic_DNA"/>
</dbReference>
<gene>
    <name evidence="1" type="ORF">LZC94_27310</name>
</gene>
<evidence type="ECO:0000313" key="1">
    <source>
        <dbReference type="EMBL" id="WXB11558.1"/>
    </source>
</evidence>
<dbReference type="RefSeq" id="WP_394821178.1">
    <property type="nucleotide sequence ID" value="NZ_CP089984.1"/>
</dbReference>
<protein>
    <submittedName>
        <fullName evidence="1">Uncharacterized protein</fullName>
    </submittedName>
</protein>
<proteinExistence type="predicted"/>
<keyword evidence="2" id="KW-1185">Reference proteome</keyword>
<sequence>MNIDIVLTATDHLPNGYLYAEVVDTDGFLGRKIVRQSDGAICLGVIFPMRTVPTVVGKDRLDVVISARAERAFKDRMAVAAIRAPDAIQQLASKYGLYVAQILKWRNELLERFDPEGEVQE</sequence>
<organism evidence="1 2">
    <name type="scientific">Pendulispora albinea</name>
    <dbReference type="NCBI Taxonomy" id="2741071"/>
    <lineage>
        <taxon>Bacteria</taxon>
        <taxon>Pseudomonadati</taxon>
        <taxon>Myxococcota</taxon>
        <taxon>Myxococcia</taxon>
        <taxon>Myxococcales</taxon>
        <taxon>Sorangiineae</taxon>
        <taxon>Pendulisporaceae</taxon>
        <taxon>Pendulispora</taxon>
    </lineage>
</organism>